<comment type="caution">
    <text evidence="1">The sequence shown here is derived from an EMBL/GenBank/DDBJ whole genome shotgun (WGS) entry which is preliminary data.</text>
</comment>
<feature type="non-terminal residue" evidence="1">
    <location>
        <position position="1"/>
    </location>
</feature>
<dbReference type="InterPro" id="IPR036649">
    <property type="entry name" value="Pyrophosphatase_sf"/>
</dbReference>
<dbReference type="EMBL" id="JBDODL010003920">
    <property type="protein sequence ID" value="MES1922865.1"/>
    <property type="molecule type" value="Genomic_DNA"/>
</dbReference>
<dbReference type="Gene3D" id="3.90.80.10">
    <property type="entry name" value="Inorganic pyrophosphatase"/>
    <property type="match status" value="1"/>
</dbReference>
<dbReference type="Proteomes" id="UP001439008">
    <property type="component" value="Unassembled WGS sequence"/>
</dbReference>
<organism evidence="1 2">
    <name type="scientific">Bonamia ostreae</name>
    <dbReference type="NCBI Taxonomy" id="126728"/>
    <lineage>
        <taxon>Eukaryota</taxon>
        <taxon>Sar</taxon>
        <taxon>Rhizaria</taxon>
        <taxon>Endomyxa</taxon>
        <taxon>Ascetosporea</taxon>
        <taxon>Haplosporida</taxon>
        <taxon>Bonamia</taxon>
    </lineage>
</organism>
<evidence type="ECO:0000313" key="2">
    <source>
        <dbReference type="Proteomes" id="UP001439008"/>
    </source>
</evidence>
<evidence type="ECO:0000313" key="1">
    <source>
        <dbReference type="EMBL" id="MES1922865.1"/>
    </source>
</evidence>
<reference evidence="1 2" key="1">
    <citation type="journal article" date="2024" name="BMC Biol.">
        <title>Comparative genomics of Ascetosporea gives new insight into the evolutionary basis for animal parasitism in Rhizaria.</title>
        <authorList>
            <person name="Hiltunen Thoren M."/>
            <person name="Onut-Brannstrom I."/>
            <person name="Alfjorden A."/>
            <person name="Peckova H."/>
            <person name="Swords F."/>
            <person name="Hooper C."/>
            <person name="Holzer A.S."/>
            <person name="Bass D."/>
            <person name="Burki F."/>
        </authorList>
    </citation>
    <scope>NUCLEOTIDE SEQUENCE [LARGE SCALE GENOMIC DNA]</scope>
    <source>
        <strain evidence="1">20-A016</strain>
    </source>
</reference>
<protein>
    <submittedName>
        <fullName evidence="1">Uncharacterized protein</fullName>
    </submittedName>
</protein>
<accession>A0ABV2AT65</accession>
<sequence>FECISVMFGGKEGYANWRATLIGGNYDEFDFAAPEQVLSPWHDLGIEIAPDEFSDDFNQKFRHIRMVVTTPKGKSYYNRITKNERMNPIRHSISKSGVAMFSN</sequence>
<proteinExistence type="predicted"/>
<keyword evidence="2" id="KW-1185">Reference proteome</keyword>
<gene>
    <name evidence="1" type="ORF">MHBO_004394</name>
</gene>
<name>A0ABV2AT65_9EUKA</name>